<feature type="transmembrane region" description="Helical" evidence="1">
    <location>
        <begin position="135"/>
        <end position="151"/>
    </location>
</feature>
<accession>A0A7C9EA24</accession>
<keyword evidence="1" id="KW-0472">Membrane</keyword>
<proteinExistence type="predicted"/>
<dbReference type="AlphaFoldDB" id="A0A7C9EA24"/>
<evidence type="ECO:0000256" key="1">
    <source>
        <dbReference type="SAM" id="Phobius"/>
    </source>
</evidence>
<keyword evidence="1" id="KW-0812">Transmembrane</keyword>
<name>A0A7C9EA24_OPUST</name>
<protein>
    <recommendedName>
        <fullName evidence="3">Transmembrane protein</fullName>
    </recommendedName>
</protein>
<feature type="transmembrane region" description="Helical" evidence="1">
    <location>
        <begin position="94"/>
        <end position="114"/>
    </location>
</feature>
<keyword evidence="1" id="KW-1133">Transmembrane helix</keyword>
<dbReference type="EMBL" id="GISG01206112">
    <property type="protein sequence ID" value="MBA4660123.1"/>
    <property type="molecule type" value="Transcribed_RNA"/>
</dbReference>
<reference evidence="2" key="2">
    <citation type="submission" date="2020-07" db="EMBL/GenBank/DDBJ databases">
        <authorList>
            <person name="Vera ALvarez R."/>
            <person name="Arias-Moreno D.M."/>
            <person name="Jimenez-Jacinto V."/>
            <person name="Jimenez-Bremont J.F."/>
            <person name="Swaminathan K."/>
            <person name="Moose S.P."/>
            <person name="Guerrero-Gonzalez M.L."/>
            <person name="Marino-Ramirez L."/>
            <person name="Landsman D."/>
            <person name="Rodriguez-Kessler M."/>
            <person name="Delgado-Sanchez P."/>
        </authorList>
    </citation>
    <scope>NUCLEOTIDE SEQUENCE</scope>
    <source>
        <tissue evidence="2">Cladode</tissue>
    </source>
</reference>
<sequence>MRDEARASLRLKMRREATKACASENFKWSWEKKNKKTLKTLKVTSGVCILEAPKKLKVHHRHSTSPKTGNPSFCRQTQVFSATLLLSFNLKLRALASILQVWLFCLCSASLLLLQHLPSSYFLLLHRRRHCFASRPAFFFFFFFFSASSVSD</sequence>
<evidence type="ECO:0008006" key="3">
    <source>
        <dbReference type="Google" id="ProtNLM"/>
    </source>
</evidence>
<evidence type="ECO:0000313" key="2">
    <source>
        <dbReference type="EMBL" id="MBA4660123.1"/>
    </source>
</evidence>
<reference evidence="2" key="1">
    <citation type="journal article" date="2013" name="J. Plant Res.">
        <title>Effect of fungi and light on seed germination of three Opuntia species from semiarid lands of central Mexico.</title>
        <authorList>
            <person name="Delgado-Sanchez P."/>
            <person name="Jimenez-Bremont J.F."/>
            <person name="Guerrero-Gonzalez Mde L."/>
            <person name="Flores J."/>
        </authorList>
    </citation>
    <scope>NUCLEOTIDE SEQUENCE</scope>
    <source>
        <tissue evidence="2">Cladode</tissue>
    </source>
</reference>
<organism evidence="2">
    <name type="scientific">Opuntia streptacantha</name>
    <name type="common">Prickly pear cactus</name>
    <name type="synonym">Opuntia cardona</name>
    <dbReference type="NCBI Taxonomy" id="393608"/>
    <lineage>
        <taxon>Eukaryota</taxon>
        <taxon>Viridiplantae</taxon>
        <taxon>Streptophyta</taxon>
        <taxon>Embryophyta</taxon>
        <taxon>Tracheophyta</taxon>
        <taxon>Spermatophyta</taxon>
        <taxon>Magnoliopsida</taxon>
        <taxon>eudicotyledons</taxon>
        <taxon>Gunneridae</taxon>
        <taxon>Pentapetalae</taxon>
        <taxon>Caryophyllales</taxon>
        <taxon>Cactineae</taxon>
        <taxon>Cactaceae</taxon>
        <taxon>Opuntioideae</taxon>
        <taxon>Opuntia</taxon>
    </lineage>
</organism>